<proteinExistence type="predicted"/>
<comment type="caution">
    <text evidence="1">The sequence shown here is derived from an EMBL/GenBank/DDBJ whole genome shotgun (WGS) entry which is preliminary data.</text>
</comment>
<accession>A0AAN6ZCV1</accession>
<evidence type="ECO:0000313" key="2">
    <source>
        <dbReference type="Proteomes" id="UP001304895"/>
    </source>
</evidence>
<dbReference type="AlphaFoldDB" id="A0AAN6ZCV1"/>
<organism evidence="1 2">
    <name type="scientific">Trichocladium antarcticum</name>
    <dbReference type="NCBI Taxonomy" id="1450529"/>
    <lineage>
        <taxon>Eukaryota</taxon>
        <taxon>Fungi</taxon>
        <taxon>Dikarya</taxon>
        <taxon>Ascomycota</taxon>
        <taxon>Pezizomycotina</taxon>
        <taxon>Sordariomycetes</taxon>
        <taxon>Sordariomycetidae</taxon>
        <taxon>Sordariales</taxon>
        <taxon>Chaetomiaceae</taxon>
        <taxon>Trichocladium</taxon>
    </lineage>
</organism>
<reference evidence="1" key="2">
    <citation type="submission" date="2023-05" db="EMBL/GenBank/DDBJ databases">
        <authorList>
            <consortium name="Lawrence Berkeley National Laboratory"/>
            <person name="Steindorff A."/>
            <person name="Hensen N."/>
            <person name="Bonometti L."/>
            <person name="Westerberg I."/>
            <person name="Brannstrom I.O."/>
            <person name="Guillou S."/>
            <person name="Cros-Aarteil S."/>
            <person name="Calhoun S."/>
            <person name="Haridas S."/>
            <person name="Kuo A."/>
            <person name="Mondo S."/>
            <person name="Pangilinan J."/>
            <person name="Riley R."/>
            <person name="Labutti K."/>
            <person name="Andreopoulos B."/>
            <person name="Lipzen A."/>
            <person name="Chen C."/>
            <person name="Yanf M."/>
            <person name="Daum C."/>
            <person name="Ng V."/>
            <person name="Clum A."/>
            <person name="Ohm R."/>
            <person name="Martin F."/>
            <person name="Silar P."/>
            <person name="Natvig D."/>
            <person name="Lalanne C."/>
            <person name="Gautier V."/>
            <person name="Ament-Velasquez S.L."/>
            <person name="Kruys A."/>
            <person name="Hutchinson M.I."/>
            <person name="Powell A.J."/>
            <person name="Barry K."/>
            <person name="Miller A.N."/>
            <person name="Grigoriev I.V."/>
            <person name="Debuchy R."/>
            <person name="Gladieux P."/>
            <person name="Thoren M.H."/>
            <person name="Johannesson H."/>
        </authorList>
    </citation>
    <scope>NUCLEOTIDE SEQUENCE</scope>
    <source>
        <strain evidence="1">CBS 123565</strain>
    </source>
</reference>
<keyword evidence="2" id="KW-1185">Reference proteome</keyword>
<reference evidence="1" key="1">
    <citation type="journal article" date="2023" name="Mol. Phylogenet. Evol.">
        <title>Genome-scale phylogeny and comparative genomics of the fungal order Sordariales.</title>
        <authorList>
            <person name="Hensen N."/>
            <person name="Bonometti L."/>
            <person name="Westerberg I."/>
            <person name="Brannstrom I.O."/>
            <person name="Guillou S."/>
            <person name="Cros-Aarteil S."/>
            <person name="Calhoun S."/>
            <person name="Haridas S."/>
            <person name="Kuo A."/>
            <person name="Mondo S."/>
            <person name="Pangilinan J."/>
            <person name="Riley R."/>
            <person name="LaButti K."/>
            <person name="Andreopoulos B."/>
            <person name="Lipzen A."/>
            <person name="Chen C."/>
            <person name="Yan M."/>
            <person name="Daum C."/>
            <person name="Ng V."/>
            <person name="Clum A."/>
            <person name="Steindorff A."/>
            <person name="Ohm R.A."/>
            <person name="Martin F."/>
            <person name="Silar P."/>
            <person name="Natvig D.O."/>
            <person name="Lalanne C."/>
            <person name="Gautier V."/>
            <person name="Ament-Velasquez S.L."/>
            <person name="Kruys A."/>
            <person name="Hutchinson M.I."/>
            <person name="Powell A.J."/>
            <person name="Barry K."/>
            <person name="Miller A.N."/>
            <person name="Grigoriev I.V."/>
            <person name="Debuchy R."/>
            <person name="Gladieux P."/>
            <person name="Hiltunen Thoren M."/>
            <person name="Johannesson H."/>
        </authorList>
    </citation>
    <scope>NUCLEOTIDE SEQUENCE</scope>
    <source>
        <strain evidence="1">CBS 123565</strain>
    </source>
</reference>
<gene>
    <name evidence="1" type="ORF">BT67DRAFT_60222</name>
</gene>
<dbReference type="EMBL" id="MU853413">
    <property type="protein sequence ID" value="KAK4133236.1"/>
    <property type="molecule type" value="Genomic_DNA"/>
</dbReference>
<sequence>MELIDGVLSGMGRYRGLLDRLGKRVSGFDAPSCLSRAVSRAAALSPKLGSRNHQGVTSLVVRTLRCGTTNPKKPRFDSGVAQAFAGHPPSGPGQPRHTFCLISSFHAPLHIPLPIPARPVPTSPSIGSQAARIVLVLTSGTSSRKPSPFSAHRFPRSQQQPAATMLAGFPWTNGTGIGW</sequence>
<name>A0AAN6ZCV1_9PEZI</name>
<dbReference type="Proteomes" id="UP001304895">
    <property type="component" value="Unassembled WGS sequence"/>
</dbReference>
<protein>
    <submittedName>
        <fullName evidence="1">Uncharacterized protein</fullName>
    </submittedName>
</protein>
<evidence type="ECO:0000313" key="1">
    <source>
        <dbReference type="EMBL" id="KAK4133236.1"/>
    </source>
</evidence>